<organism evidence="3 4">
    <name type="scientific">Dokdonia sinensis</name>
    <dbReference type="NCBI Taxonomy" id="2479847"/>
    <lineage>
        <taxon>Bacteria</taxon>
        <taxon>Pseudomonadati</taxon>
        <taxon>Bacteroidota</taxon>
        <taxon>Flavobacteriia</taxon>
        <taxon>Flavobacteriales</taxon>
        <taxon>Flavobacteriaceae</taxon>
        <taxon>Dokdonia</taxon>
    </lineage>
</organism>
<protein>
    <submittedName>
        <fullName evidence="3">Universal stress protein</fullName>
    </submittedName>
</protein>
<evidence type="ECO:0000259" key="2">
    <source>
        <dbReference type="Pfam" id="PF00582"/>
    </source>
</evidence>
<dbReference type="Pfam" id="PF00582">
    <property type="entry name" value="Usp"/>
    <property type="match status" value="2"/>
</dbReference>
<evidence type="ECO:0000256" key="1">
    <source>
        <dbReference type="ARBA" id="ARBA00008791"/>
    </source>
</evidence>
<feature type="domain" description="UspA" evidence="2">
    <location>
        <begin position="2"/>
        <end position="143"/>
    </location>
</feature>
<evidence type="ECO:0000313" key="4">
    <source>
        <dbReference type="Proteomes" id="UP000281985"/>
    </source>
</evidence>
<sequence length="281" mass="32830">MRVIIVPTDFSENAFNALKCAQEYFKYEKSKIIIVHTYADEVYENKAVISRALLDEYKEIKQKESERELKEIRIQAMRYAPNPRHTLETRAIFGTLLDEVNHLVEDENADLIVMGTQGKTADRKITYGSNTLQIIKYVKCPVLGIPLGYVFHRPERILFPSELMIPYKNRELKLLSCLAKSYRSELHLLYISNFDRLSLRQEDVKTAWEYRFRESVITYTRKDEGDKAQIINNYIADKNISMLVMVNSKHTYMETLIHKSTIDAVGLNTKIPFLILQNLPR</sequence>
<evidence type="ECO:0000313" key="3">
    <source>
        <dbReference type="EMBL" id="RMB64108.1"/>
    </source>
</evidence>
<dbReference type="AlphaFoldDB" id="A0A3M0GIK9"/>
<dbReference type="PANTHER" id="PTHR46268">
    <property type="entry name" value="STRESS RESPONSE PROTEIN NHAX"/>
    <property type="match status" value="1"/>
</dbReference>
<dbReference type="CDD" id="cd00293">
    <property type="entry name" value="USP-like"/>
    <property type="match status" value="1"/>
</dbReference>
<name>A0A3M0GIK9_9FLAO</name>
<dbReference type="PRINTS" id="PR01438">
    <property type="entry name" value="UNVRSLSTRESS"/>
</dbReference>
<dbReference type="Proteomes" id="UP000281985">
    <property type="component" value="Unassembled WGS sequence"/>
</dbReference>
<accession>A0A3M0GIK9</accession>
<comment type="similarity">
    <text evidence="1">Belongs to the universal stress protein A family.</text>
</comment>
<dbReference type="InterPro" id="IPR006016">
    <property type="entry name" value="UspA"/>
</dbReference>
<keyword evidence="4" id="KW-1185">Reference proteome</keyword>
<dbReference type="SUPFAM" id="SSF52402">
    <property type="entry name" value="Adenine nucleotide alpha hydrolases-like"/>
    <property type="match status" value="2"/>
</dbReference>
<dbReference type="PANTHER" id="PTHR46268:SF6">
    <property type="entry name" value="UNIVERSAL STRESS PROTEIN UP12"/>
    <property type="match status" value="1"/>
</dbReference>
<dbReference type="InterPro" id="IPR014729">
    <property type="entry name" value="Rossmann-like_a/b/a_fold"/>
</dbReference>
<gene>
    <name evidence="3" type="ORF">EAX61_01660</name>
</gene>
<reference evidence="3 4" key="1">
    <citation type="submission" date="2018-10" db="EMBL/GenBank/DDBJ databases">
        <title>Dokdonia luteus sp. nov., isolated from sea water.</title>
        <authorList>
            <person name="Zhou L.Y."/>
            <person name="Du Z.J."/>
        </authorList>
    </citation>
    <scope>NUCLEOTIDE SEQUENCE [LARGE SCALE GENOMIC DNA]</scope>
    <source>
        <strain evidence="3 4">SH27</strain>
    </source>
</reference>
<dbReference type="OrthoDB" id="9788959at2"/>
<dbReference type="Gene3D" id="3.40.50.620">
    <property type="entry name" value="HUPs"/>
    <property type="match status" value="2"/>
</dbReference>
<dbReference type="InterPro" id="IPR006015">
    <property type="entry name" value="Universal_stress_UspA"/>
</dbReference>
<dbReference type="EMBL" id="REFV01000001">
    <property type="protein sequence ID" value="RMB64108.1"/>
    <property type="molecule type" value="Genomic_DNA"/>
</dbReference>
<feature type="domain" description="UspA" evidence="2">
    <location>
        <begin position="208"/>
        <end position="276"/>
    </location>
</feature>
<dbReference type="RefSeq" id="WP_121915904.1">
    <property type="nucleotide sequence ID" value="NZ_REFV01000001.1"/>
</dbReference>
<proteinExistence type="inferred from homology"/>
<comment type="caution">
    <text evidence="3">The sequence shown here is derived from an EMBL/GenBank/DDBJ whole genome shotgun (WGS) entry which is preliminary data.</text>
</comment>